<evidence type="ECO:0000313" key="14">
    <source>
        <dbReference type="Proteomes" id="UP000186308"/>
    </source>
</evidence>
<keyword evidence="5 11" id="KW-0812">Transmembrane</keyword>
<dbReference type="EC" id="3.4.24.-" evidence="11"/>
<dbReference type="SMART" id="SM00228">
    <property type="entry name" value="PDZ"/>
    <property type="match status" value="1"/>
</dbReference>
<keyword evidence="4 13" id="KW-0645">Protease</keyword>
<evidence type="ECO:0000256" key="3">
    <source>
        <dbReference type="ARBA" id="ARBA00007931"/>
    </source>
</evidence>
<keyword evidence="8 11" id="KW-1133">Transmembrane helix</keyword>
<name>A0A8G2CP32_ACIRU</name>
<dbReference type="PANTHER" id="PTHR42837:SF2">
    <property type="entry name" value="MEMBRANE METALLOPROTEASE ARASP2, CHLOROPLASTIC-RELATED"/>
    <property type="match status" value="1"/>
</dbReference>
<dbReference type="InterPro" id="IPR036034">
    <property type="entry name" value="PDZ_sf"/>
</dbReference>
<dbReference type="AlphaFoldDB" id="A0A8G2CP32"/>
<feature type="domain" description="PDZ" evidence="12">
    <location>
        <begin position="133"/>
        <end position="164"/>
    </location>
</feature>
<dbReference type="PROSITE" id="PS50106">
    <property type="entry name" value="PDZ"/>
    <property type="match status" value="1"/>
</dbReference>
<dbReference type="InterPro" id="IPR004387">
    <property type="entry name" value="Pept_M50_Zn"/>
</dbReference>
<dbReference type="InterPro" id="IPR008915">
    <property type="entry name" value="Peptidase_M50"/>
</dbReference>
<keyword evidence="7 11" id="KW-0862">Zinc</keyword>
<evidence type="ECO:0000256" key="10">
    <source>
        <dbReference type="ARBA" id="ARBA00023136"/>
    </source>
</evidence>
<dbReference type="CDD" id="cd23081">
    <property type="entry name" value="cpPDZ_EcRseP-like"/>
    <property type="match status" value="1"/>
</dbReference>
<dbReference type="EMBL" id="FTNE01000051">
    <property type="protein sequence ID" value="SIR54668.1"/>
    <property type="molecule type" value="Genomic_DNA"/>
</dbReference>
<evidence type="ECO:0000259" key="12">
    <source>
        <dbReference type="PROSITE" id="PS50106"/>
    </source>
</evidence>
<organism evidence="13 14">
    <name type="scientific">Acidiphilium rubrum</name>
    <dbReference type="NCBI Taxonomy" id="526"/>
    <lineage>
        <taxon>Bacteria</taxon>
        <taxon>Pseudomonadati</taxon>
        <taxon>Pseudomonadota</taxon>
        <taxon>Alphaproteobacteria</taxon>
        <taxon>Acetobacterales</taxon>
        <taxon>Acidocellaceae</taxon>
        <taxon>Acidiphilium</taxon>
    </lineage>
</organism>
<comment type="caution">
    <text evidence="13">The sequence shown here is derived from an EMBL/GenBank/DDBJ whole genome shotgun (WGS) entry which is preliminary data.</text>
</comment>
<dbReference type="SUPFAM" id="SSF50156">
    <property type="entry name" value="PDZ domain-like"/>
    <property type="match status" value="1"/>
</dbReference>
<evidence type="ECO:0000256" key="9">
    <source>
        <dbReference type="ARBA" id="ARBA00023049"/>
    </source>
</evidence>
<evidence type="ECO:0000256" key="8">
    <source>
        <dbReference type="ARBA" id="ARBA00022989"/>
    </source>
</evidence>
<proteinExistence type="inferred from homology"/>
<evidence type="ECO:0000256" key="5">
    <source>
        <dbReference type="ARBA" id="ARBA00022692"/>
    </source>
</evidence>
<dbReference type="GO" id="GO:0004222">
    <property type="term" value="F:metalloendopeptidase activity"/>
    <property type="evidence" value="ECO:0007669"/>
    <property type="project" value="InterPro"/>
</dbReference>
<evidence type="ECO:0000256" key="7">
    <source>
        <dbReference type="ARBA" id="ARBA00022833"/>
    </source>
</evidence>
<comment type="cofactor">
    <cofactor evidence="1 11">
        <name>Zn(2+)</name>
        <dbReference type="ChEBI" id="CHEBI:29105"/>
    </cofactor>
</comment>
<feature type="transmembrane region" description="Helical" evidence="11">
    <location>
        <begin position="6"/>
        <end position="24"/>
    </location>
</feature>
<accession>A0A8G2CP32</accession>
<protein>
    <recommendedName>
        <fullName evidence="11">Zinc metalloprotease</fullName>
        <ecNumber evidence="11">3.4.24.-</ecNumber>
    </recommendedName>
</protein>
<dbReference type="Pfam" id="PF02163">
    <property type="entry name" value="Peptidase_M50"/>
    <property type="match status" value="1"/>
</dbReference>
<keyword evidence="11" id="KW-0479">Metal-binding</keyword>
<dbReference type="GO" id="GO:0016020">
    <property type="term" value="C:membrane"/>
    <property type="evidence" value="ECO:0007669"/>
    <property type="project" value="UniProtKB-SubCell"/>
</dbReference>
<evidence type="ECO:0000256" key="6">
    <source>
        <dbReference type="ARBA" id="ARBA00022801"/>
    </source>
</evidence>
<keyword evidence="9 11" id="KW-0482">Metalloprotease</keyword>
<evidence type="ECO:0000313" key="13">
    <source>
        <dbReference type="EMBL" id="SIR54668.1"/>
    </source>
</evidence>
<dbReference type="InterPro" id="IPR001478">
    <property type="entry name" value="PDZ"/>
</dbReference>
<keyword evidence="14" id="KW-1185">Reference proteome</keyword>
<dbReference type="PANTHER" id="PTHR42837">
    <property type="entry name" value="REGULATOR OF SIGMA-E PROTEASE RSEP"/>
    <property type="match status" value="1"/>
</dbReference>
<evidence type="ECO:0000256" key="11">
    <source>
        <dbReference type="RuleBase" id="RU362031"/>
    </source>
</evidence>
<dbReference type="CDD" id="cd06163">
    <property type="entry name" value="S2P-M50_PDZ_RseP-like"/>
    <property type="match status" value="1"/>
</dbReference>
<comment type="similarity">
    <text evidence="3 11">Belongs to the peptidase M50B family.</text>
</comment>
<sequence>MIDLIRSLAAFIVVLGILVTVHELGHYLVARWRGVAIETFSLGFGPALLSRTDKHGTVWKLAAIPLGGYVRMKGWAELGGETTGEGTPDSFRTKSLAARAAIVAAGPAANMLLAFVLFTAIFATAGAPTVMPVVSQVMPNTPAAAIGIAKGDRITSIDGQKVKSFEDIEKLISTRPDDRIAITYTHDGIVKGANLTTASHMVDGQRLGELGIMGADVKLRRLAPPAAIRAGAIETYAAAAATLDGLWNLVAHQKGVNNLGGPIRIAQISGQAASLGLADFASFIALLSVNLGLINLVPIPILDGGHLLFYAAEGLYGRALPRKAQEIGLQIGAALLASLIIFVTVHDLAHVGLFHFVSHLLG</sequence>
<evidence type="ECO:0000256" key="2">
    <source>
        <dbReference type="ARBA" id="ARBA00004141"/>
    </source>
</evidence>
<dbReference type="GO" id="GO:0046872">
    <property type="term" value="F:metal ion binding"/>
    <property type="evidence" value="ECO:0007669"/>
    <property type="project" value="UniProtKB-KW"/>
</dbReference>
<reference evidence="13 14" key="1">
    <citation type="submission" date="2017-01" db="EMBL/GenBank/DDBJ databases">
        <authorList>
            <person name="Varghese N."/>
            <person name="Submissions S."/>
        </authorList>
    </citation>
    <scope>NUCLEOTIDE SEQUENCE [LARGE SCALE GENOMIC DNA]</scope>
    <source>
        <strain evidence="13 14">ATCC 35905</strain>
    </source>
</reference>
<dbReference type="NCBIfam" id="TIGR00054">
    <property type="entry name" value="RIP metalloprotease RseP"/>
    <property type="match status" value="1"/>
</dbReference>
<dbReference type="GO" id="GO:0006508">
    <property type="term" value="P:proteolysis"/>
    <property type="evidence" value="ECO:0007669"/>
    <property type="project" value="UniProtKB-KW"/>
</dbReference>
<feature type="transmembrane region" description="Helical" evidence="11">
    <location>
        <begin position="100"/>
        <end position="123"/>
    </location>
</feature>
<dbReference type="Pfam" id="PF17820">
    <property type="entry name" value="PDZ_6"/>
    <property type="match status" value="1"/>
</dbReference>
<dbReference type="OrthoDB" id="9782003at2"/>
<evidence type="ECO:0000256" key="1">
    <source>
        <dbReference type="ARBA" id="ARBA00001947"/>
    </source>
</evidence>
<gene>
    <name evidence="13" type="ORF">SAMN05421828_1514</name>
</gene>
<dbReference type="Gene3D" id="2.30.42.10">
    <property type="match status" value="1"/>
</dbReference>
<dbReference type="Proteomes" id="UP000186308">
    <property type="component" value="Unassembled WGS sequence"/>
</dbReference>
<dbReference type="InterPro" id="IPR041489">
    <property type="entry name" value="PDZ_6"/>
</dbReference>
<keyword evidence="10 11" id="KW-0472">Membrane</keyword>
<feature type="transmembrane region" description="Helical" evidence="11">
    <location>
        <begin position="333"/>
        <end position="357"/>
    </location>
</feature>
<evidence type="ECO:0000256" key="4">
    <source>
        <dbReference type="ARBA" id="ARBA00022670"/>
    </source>
</evidence>
<comment type="subcellular location">
    <subcellularLocation>
        <location evidence="2">Membrane</location>
        <topology evidence="2">Multi-pass membrane protein</topology>
    </subcellularLocation>
</comment>
<keyword evidence="6 11" id="KW-0378">Hydrolase</keyword>
<dbReference type="RefSeq" id="WP_029314059.1">
    <property type="nucleotide sequence ID" value="NZ_FTNE01000051.1"/>
</dbReference>